<keyword evidence="1" id="KW-0677">Repeat</keyword>
<dbReference type="GO" id="GO:0005886">
    <property type="term" value="C:plasma membrane"/>
    <property type="evidence" value="ECO:0007669"/>
    <property type="project" value="TreeGrafter"/>
</dbReference>
<dbReference type="PANTHER" id="PTHR12345">
    <property type="entry name" value="SYNTENIN RELATED"/>
    <property type="match status" value="1"/>
</dbReference>
<evidence type="ECO:0000256" key="2">
    <source>
        <dbReference type="SAM" id="MobiDB-lite"/>
    </source>
</evidence>
<dbReference type="InterPro" id="IPR036034">
    <property type="entry name" value="PDZ_sf"/>
</dbReference>
<evidence type="ECO:0000313" key="4">
    <source>
        <dbReference type="EMBL" id="CAD7654033.1"/>
    </source>
</evidence>
<dbReference type="OrthoDB" id="6126662at2759"/>
<organism evidence="4">
    <name type="scientific">Oppiella nova</name>
    <dbReference type="NCBI Taxonomy" id="334625"/>
    <lineage>
        <taxon>Eukaryota</taxon>
        <taxon>Metazoa</taxon>
        <taxon>Ecdysozoa</taxon>
        <taxon>Arthropoda</taxon>
        <taxon>Chelicerata</taxon>
        <taxon>Arachnida</taxon>
        <taxon>Acari</taxon>
        <taxon>Acariformes</taxon>
        <taxon>Sarcoptiformes</taxon>
        <taxon>Oribatida</taxon>
        <taxon>Brachypylina</taxon>
        <taxon>Oppioidea</taxon>
        <taxon>Oppiidae</taxon>
        <taxon>Oppiella</taxon>
    </lineage>
</organism>
<feature type="region of interest" description="Disordered" evidence="2">
    <location>
        <begin position="71"/>
        <end position="110"/>
    </location>
</feature>
<proteinExistence type="predicted"/>
<protein>
    <recommendedName>
        <fullName evidence="3">PH domain-containing protein</fullName>
    </recommendedName>
</protein>
<dbReference type="AlphaFoldDB" id="A0A7R9QR37"/>
<dbReference type="GO" id="GO:0005737">
    <property type="term" value="C:cytoplasm"/>
    <property type="evidence" value="ECO:0007669"/>
    <property type="project" value="TreeGrafter"/>
</dbReference>
<evidence type="ECO:0000259" key="3">
    <source>
        <dbReference type="PROSITE" id="PS50003"/>
    </source>
</evidence>
<keyword evidence="5" id="KW-1185">Reference proteome</keyword>
<dbReference type="PANTHER" id="PTHR12345:SF11">
    <property type="entry name" value="FI13065P"/>
    <property type="match status" value="1"/>
</dbReference>
<evidence type="ECO:0000313" key="5">
    <source>
        <dbReference type="Proteomes" id="UP000728032"/>
    </source>
</evidence>
<dbReference type="InterPro" id="IPR051230">
    <property type="entry name" value="APP-Binding"/>
</dbReference>
<dbReference type="PROSITE" id="PS50003">
    <property type="entry name" value="PH_DOMAIN"/>
    <property type="match status" value="1"/>
</dbReference>
<dbReference type="SUPFAM" id="SSF50156">
    <property type="entry name" value="PDZ domain-like"/>
    <property type="match status" value="2"/>
</dbReference>
<dbReference type="Proteomes" id="UP000728032">
    <property type="component" value="Unassembled WGS sequence"/>
</dbReference>
<evidence type="ECO:0000256" key="1">
    <source>
        <dbReference type="ARBA" id="ARBA00022737"/>
    </source>
</evidence>
<reference evidence="4" key="1">
    <citation type="submission" date="2020-11" db="EMBL/GenBank/DDBJ databases">
        <authorList>
            <person name="Tran Van P."/>
        </authorList>
    </citation>
    <scope>NUCLEOTIDE SEQUENCE</scope>
</reference>
<dbReference type="EMBL" id="OC922249">
    <property type="protein sequence ID" value="CAD7654033.1"/>
    <property type="molecule type" value="Genomic_DNA"/>
</dbReference>
<gene>
    <name evidence="4" type="ORF">ONB1V03_LOCUS10683</name>
</gene>
<feature type="non-terminal residue" evidence="4">
    <location>
        <position position="1"/>
    </location>
</feature>
<feature type="domain" description="PH" evidence="3">
    <location>
        <begin position="1"/>
        <end position="34"/>
    </location>
</feature>
<feature type="compositionally biased region" description="Low complexity" evidence="2">
    <location>
        <begin position="177"/>
        <end position="192"/>
    </location>
</feature>
<name>A0A7R9QR37_9ACAR</name>
<sequence>NEFAITLDTYIIRLVADSQHSMCDWIDSLRSKLRQLDVLPARDNLYMREPQPLPRQNSVTNRHNHFRPLPPIPMPPNGIGSPSNISLATTPTRRAGPGTPGTPLTPLSPLAPIATVSSANTPTTSALPLPPLARAETPTEIYETIFDGQQQHRQTQQQQQLPAQPPLPARTLHSSQSLAMSASAPISSPSGATLEPLNSHVPAEEGPPPYELIAATSSAPVSLRESQVLRLRKEIAHPSGVRLMVRKKDCYHSIALVDMGDGVWLAGWRQKEFPVLHNTFHIGDRLLSINGDPVTTASQAYKLIKQHQLVLEIIVRRVPYGRVFCIKRQREGQDLGLVRDGNKAEIVAVVTGGLADKAGLNSRAEYGDGECNWCLTEVNNRALSMFFKGQEVRERLQAVGKEISILVQPMIFVKHLKKQLKQFRNFKDYIVQ</sequence>
<feature type="compositionally biased region" description="Low complexity" evidence="2">
    <location>
        <begin position="77"/>
        <end position="110"/>
    </location>
</feature>
<feature type="region of interest" description="Disordered" evidence="2">
    <location>
        <begin position="148"/>
        <end position="210"/>
    </location>
</feature>
<dbReference type="Gene3D" id="2.30.42.10">
    <property type="match status" value="1"/>
</dbReference>
<feature type="compositionally biased region" description="Low complexity" evidence="2">
    <location>
        <begin position="149"/>
        <end position="162"/>
    </location>
</feature>
<dbReference type="EMBL" id="CAJPVJ010007424">
    <property type="protein sequence ID" value="CAG2171220.1"/>
    <property type="molecule type" value="Genomic_DNA"/>
</dbReference>
<accession>A0A7R9QR37</accession>
<dbReference type="InterPro" id="IPR001849">
    <property type="entry name" value="PH_domain"/>
</dbReference>